<keyword evidence="2" id="KW-1185">Reference proteome</keyword>
<evidence type="ECO:0000313" key="1">
    <source>
        <dbReference type="EMBL" id="KOO24646.1"/>
    </source>
</evidence>
<accession>A0A0M0JDJ5</accession>
<reference evidence="2" key="1">
    <citation type="journal article" date="2015" name="PLoS Genet.">
        <title>Genome Sequence and Transcriptome Analyses of Chrysochromulina tobin: Metabolic Tools for Enhanced Algal Fitness in the Prominent Order Prymnesiales (Haptophyceae).</title>
        <authorList>
            <person name="Hovde B.T."/>
            <person name="Deodato C.R."/>
            <person name="Hunsperger H.M."/>
            <person name="Ryken S.A."/>
            <person name="Yost W."/>
            <person name="Jha R.K."/>
            <person name="Patterson J."/>
            <person name="Monnat R.J. Jr."/>
            <person name="Barlow S.B."/>
            <person name="Starkenburg S.R."/>
            <person name="Cattolico R.A."/>
        </authorList>
    </citation>
    <scope>NUCLEOTIDE SEQUENCE</scope>
    <source>
        <strain evidence="2">CCMP291</strain>
    </source>
</reference>
<dbReference type="Proteomes" id="UP000037460">
    <property type="component" value="Unassembled WGS sequence"/>
</dbReference>
<comment type="caution">
    <text evidence="1">The sequence shown here is derived from an EMBL/GenBank/DDBJ whole genome shotgun (WGS) entry which is preliminary data.</text>
</comment>
<proteinExistence type="predicted"/>
<name>A0A0M0JDJ5_9EUKA</name>
<sequence>MIGALSAQHDELASSSRGVLKDDRCNAPVRLATDADRASTEAARAFFQEPYVLPMRIDEVYELVLRSPSRAGVRAITKQITKQVSFGARAPRDSMV</sequence>
<gene>
    <name evidence="1" type="ORF">Ctob_003745</name>
</gene>
<dbReference type="EMBL" id="JWZX01003071">
    <property type="protein sequence ID" value="KOO24646.1"/>
    <property type="molecule type" value="Genomic_DNA"/>
</dbReference>
<organism evidence="1 2">
    <name type="scientific">Chrysochromulina tobinii</name>
    <dbReference type="NCBI Taxonomy" id="1460289"/>
    <lineage>
        <taxon>Eukaryota</taxon>
        <taxon>Haptista</taxon>
        <taxon>Haptophyta</taxon>
        <taxon>Prymnesiophyceae</taxon>
        <taxon>Prymnesiales</taxon>
        <taxon>Chrysochromulinaceae</taxon>
        <taxon>Chrysochromulina</taxon>
    </lineage>
</organism>
<protein>
    <submittedName>
        <fullName evidence="1">Uncharacterized protein</fullName>
    </submittedName>
</protein>
<dbReference type="AlphaFoldDB" id="A0A0M0JDJ5"/>
<evidence type="ECO:0000313" key="2">
    <source>
        <dbReference type="Proteomes" id="UP000037460"/>
    </source>
</evidence>